<protein>
    <recommendedName>
        <fullName evidence="6">CTCK domain-containing protein</fullName>
    </recommendedName>
</protein>
<name>A0AAE0VM31_9BIVA</name>
<keyword evidence="4" id="KW-1015">Disulfide bond</keyword>
<reference evidence="7" key="3">
    <citation type="submission" date="2023-05" db="EMBL/GenBank/DDBJ databases">
        <authorList>
            <person name="Smith C.H."/>
        </authorList>
    </citation>
    <scope>NUCLEOTIDE SEQUENCE</scope>
    <source>
        <strain evidence="7">CHS0354</strain>
        <tissue evidence="7">Mantle</tissue>
    </source>
</reference>
<dbReference type="GO" id="GO:0048018">
    <property type="term" value="F:receptor ligand activity"/>
    <property type="evidence" value="ECO:0007669"/>
    <property type="project" value="TreeGrafter"/>
</dbReference>
<sequence>MRNRLYRVTFVCALFVSMCNVPLIQCGTLMSKKRERQSLLALASLKAYTESDDSDKEVEIDVVPENETDTLVNKVPPEVEKNEVELDTSRGTPPPLRGSQTLLTVKGMTKLKKTWCKTEPIAQVIRSKGCISRTITNRYCYGQCNSFYIPRFNKRGKELQPFKTCGFCRPKLYHTVRVTLHCPRKPVPYVRRKVRRIKQCRCMAEDNG</sequence>
<evidence type="ECO:0000256" key="1">
    <source>
        <dbReference type="ARBA" id="ARBA00004613"/>
    </source>
</evidence>
<dbReference type="GO" id="GO:0009887">
    <property type="term" value="P:animal organ morphogenesis"/>
    <property type="evidence" value="ECO:0007669"/>
    <property type="project" value="TreeGrafter"/>
</dbReference>
<organism evidence="7 8">
    <name type="scientific">Potamilus streckersoni</name>
    <dbReference type="NCBI Taxonomy" id="2493646"/>
    <lineage>
        <taxon>Eukaryota</taxon>
        <taxon>Metazoa</taxon>
        <taxon>Spiralia</taxon>
        <taxon>Lophotrochozoa</taxon>
        <taxon>Mollusca</taxon>
        <taxon>Bivalvia</taxon>
        <taxon>Autobranchia</taxon>
        <taxon>Heteroconchia</taxon>
        <taxon>Palaeoheterodonta</taxon>
        <taxon>Unionida</taxon>
        <taxon>Unionoidea</taxon>
        <taxon>Unionidae</taxon>
        <taxon>Ambleminae</taxon>
        <taxon>Lampsilini</taxon>
        <taxon>Potamilus</taxon>
    </lineage>
</organism>
<proteinExistence type="predicted"/>
<evidence type="ECO:0000313" key="7">
    <source>
        <dbReference type="EMBL" id="KAK3581852.1"/>
    </source>
</evidence>
<dbReference type="PANTHER" id="PTHR15283:SF4">
    <property type="entry name" value="BURSICON"/>
    <property type="match status" value="1"/>
</dbReference>
<evidence type="ECO:0000256" key="4">
    <source>
        <dbReference type="ARBA" id="ARBA00023157"/>
    </source>
</evidence>
<gene>
    <name evidence="7" type="ORF">CHS0354_009740</name>
</gene>
<evidence type="ECO:0000313" key="8">
    <source>
        <dbReference type="Proteomes" id="UP001195483"/>
    </source>
</evidence>
<dbReference type="InterPro" id="IPR006207">
    <property type="entry name" value="Cys_knot_C"/>
</dbReference>
<evidence type="ECO:0000256" key="5">
    <source>
        <dbReference type="SAM" id="SignalP"/>
    </source>
</evidence>
<accession>A0AAE0VM31</accession>
<dbReference type="Gene3D" id="2.10.90.10">
    <property type="entry name" value="Cystine-knot cytokines"/>
    <property type="match status" value="1"/>
</dbReference>
<feature type="signal peptide" evidence="5">
    <location>
        <begin position="1"/>
        <end position="26"/>
    </location>
</feature>
<comment type="subcellular location">
    <subcellularLocation>
        <location evidence="1">Secreted</location>
    </subcellularLocation>
</comment>
<reference evidence="7" key="1">
    <citation type="journal article" date="2021" name="Genome Biol. Evol.">
        <title>A High-Quality Reference Genome for a Parasitic Bivalve with Doubly Uniparental Inheritance (Bivalvia: Unionida).</title>
        <authorList>
            <person name="Smith C.H."/>
        </authorList>
    </citation>
    <scope>NUCLEOTIDE SEQUENCE</scope>
    <source>
        <strain evidence="7">CHS0354</strain>
    </source>
</reference>
<dbReference type="InterPro" id="IPR029034">
    <property type="entry name" value="Cystine-knot_cytokine"/>
</dbReference>
<dbReference type="Proteomes" id="UP001195483">
    <property type="component" value="Unassembled WGS sequence"/>
</dbReference>
<evidence type="ECO:0000259" key="6">
    <source>
        <dbReference type="SMART" id="SM00041"/>
    </source>
</evidence>
<dbReference type="SMART" id="SM00041">
    <property type="entry name" value="CT"/>
    <property type="match status" value="1"/>
</dbReference>
<evidence type="ECO:0000256" key="3">
    <source>
        <dbReference type="ARBA" id="ARBA00022729"/>
    </source>
</evidence>
<dbReference type="GO" id="GO:0036122">
    <property type="term" value="F:BMP binding"/>
    <property type="evidence" value="ECO:0007669"/>
    <property type="project" value="TreeGrafter"/>
</dbReference>
<feature type="chain" id="PRO_5042073462" description="CTCK domain-containing protein" evidence="5">
    <location>
        <begin position="27"/>
        <end position="208"/>
    </location>
</feature>
<evidence type="ECO:0000256" key="2">
    <source>
        <dbReference type="ARBA" id="ARBA00022525"/>
    </source>
</evidence>
<dbReference type="GO" id="GO:0005615">
    <property type="term" value="C:extracellular space"/>
    <property type="evidence" value="ECO:0007669"/>
    <property type="project" value="TreeGrafter"/>
</dbReference>
<keyword evidence="8" id="KW-1185">Reference proteome</keyword>
<dbReference type="Pfam" id="PF03045">
    <property type="entry name" value="DAN"/>
    <property type="match status" value="1"/>
</dbReference>
<dbReference type="AlphaFoldDB" id="A0AAE0VM31"/>
<keyword evidence="3 5" id="KW-0732">Signal</keyword>
<comment type="caution">
    <text evidence="7">The sequence shown here is derived from an EMBL/GenBank/DDBJ whole genome shotgun (WGS) entry which is preliminary data.</text>
</comment>
<feature type="domain" description="CTCK" evidence="6">
    <location>
        <begin position="118"/>
        <end position="207"/>
    </location>
</feature>
<dbReference type="EMBL" id="JAEAOA010000620">
    <property type="protein sequence ID" value="KAK3581852.1"/>
    <property type="molecule type" value="Genomic_DNA"/>
</dbReference>
<dbReference type="PANTHER" id="PTHR15283">
    <property type="entry name" value="GREMLIN 1"/>
    <property type="match status" value="1"/>
</dbReference>
<reference evidence="7" key="2">
    <citation type="journal article" date="2021" name="Genome Biol. Evol.">
        <title>Developing a high-quality reference genome for a parasitic bivalve with doubly uniparental inheritance (Bivalvia: Unionida).</title>
        <authorList>
            <person name="Smith C.H."/>
        </authorList>
    </citation>
    <scope>NUCLEOTIDE SEQUENCE</scope>
    <source>
        <strain evidence="7">CHS0354</strain>
        <tissue evidence="7">Mantle</tissue>
    </source>
</reference>
<keyword evidence="2" id="KW-0964">Secreted</keyword>
<dbReference type="InterPro" id="IPR004133">
    <property type="entry name" value="DAN_dom"/>
</dbReference>
<dbReference type="GO" id="GO:0038098">
    <property type="term" value="P:sequestering of BMP from receptor via BMP binding"/>
    <property type="evidence" value="ECO:0007669"/>
    <property type="project" value="TreeGrafter"/>
</dbReference>